<accession>A0A9X5H765</accession>
<reference evidence="2 3" key="1">
    <citation type="submission" date="2019-07" db="EMBL/GenBank/DDBJ databases">
        <title>Draft genome sequences of 15 bacterial species constituting the stable defined intestinal microbiota of the GM15 gnotobiotic mouse model.</title>
        <authorList>
            <person name="Elie C."/>
            <person name="Mathieu A."/>
            <person name="Saliou A."/>
            <person name="Darnaud M."/>
            <person name="Leulier F."/>
            <person name="Tamellini A."/>
        </authorList>
    </citation>
    <scope>NUCLEOTIDE SEQUENCE [LARGE SCALE GENOMIC DNA]</scope>
    <source>
        <strain evidence="3">ASF 502</strain>
    </source>
</reference>
<gene>
    <name evidence="2" type="ORF">FMM80_14595</name>
</gene>
<evidence type="ECO:0000313" key="2">
    <source>
        <dbReference type="EMBL" id="NDO69833.1"/>
    </source>
</evidence>
<dbReference type="Proteomes" id="UP000474104">
    <property type="component" value="Unassembled WGS sequence"/>
</dbReference>
<dbReference type="OrthoDB" id="9873984at2"/>
<dbReference type="EMBL" id="VIRB01000085">
    <property type="protein sequence ID" value="NDO69833.1"/>
    <property type="molecule type" value="Genomic_DNA"/>
</dbReference>
<feature type="region of interest" description="Disordered" evidence="1">
    <location>
        <begin position="1"/>
        <end position="31"/>
    </location>
</feature>
<feature type="region of interest" description="Disordered" evidence="1">
    <location>
        <begin position="73"/>
        <end position="92"/>
    </location>
</feature>
<dbReference type="AlphaFoldDB" id="A0A9X5H765"/>
<sequence>MEKVENLSQKRKNEPHRVIKDMSHTGLKTNSPDDFFDYRYSYYCKETSERVEGAVEKFFTELAEILDNDRAMAKQKEAAQAVGEGKPTQQER</sequence>
<comment type="caution">
    <text evidence="2">The sequence shown here is derived from an EMBL/GenBank/DDBJ whole genome shotgun (WGS) entry which is preliminary data.</text>
</comment>
<dbReference type="RefSeq" id="WP_004075902.1">
    <property type="nucleotide sequence ID" value="NZ_VIRB01000085.1"/>
</dbReference>
<proteinExistence type="predicted"/>
<protein>
    <submittedName>
        <fullName evidence="2">Uncharacterized protein</fullName>
    </submittedName>
</protein>
<organism evidence="2 3">
    <name type="scientific">Schaedlerella arabinosiphila</name>
    <dbReference type="NCBI Taxonomy" id="2044587"/>
    <lineage>
        <taxon>Bacteria</taxon>
        <taxon>Bacillati</taxon>
        <taxon>Bacillota</taxon>
        <taxon>Clostridia</taxon>
        <taxon>Lachnospirales</taxon>
        <taxon>Lachnospiraceae</taxon>
        <taxon>Schaedlerella</taxon>
    </lineage>
</organism>
<name>A0A9X5H765_9FIRM</name>
<feature type="compositionally biased region" description="Basic and acidic residues" evidence="1">
    <location>
        <begin position="11"/>
        <end position="23"/>
    </location>
</feature>
<evidence type="ECO:0000256" key="1">
    <source>
        <dbReference type="SAM" id="MobiDB-lite"/>
    </source>
</evidence>
<evidence type="ECO:0000313" key="3">
    <source>
        <dbReference type="Proteomes" id="UP000474104"/>
    </source>
</evidence>